<dbReference type="RefSeq" id="WP_377565541.1">
    <property type="nucleotide sequence ID" value="NZ_JBHTMP010000001.1"/>
</dbReference>
<evidence type="ECO:0000313" key="7">
    <source>
        <dbReference type="EMBL" id="MFD1319564.1"/>
    </source>
</evidence>
<feature type="region of interest" description="Disordered" evidence="6">
    <location>
        <begin position="240"/>
        <end position="265"/>
    </location>
</feature>
<dbReference type="EMBL" id="JBHTMP010000001">
    <property type="protein sequence ID" value="MFD1319564.1"/>
    <property type="molecule type" value="Genomic_DNA"/>
</dbReference>
<keyword evidence="8" id="KW-1185">Reference proteome</keyword>
<evidence type="ECO:0000256" key="6">
    <source>
        <dbReference type="SAM" id="MobiDB-lite"/>
    </source>
</evidence>
<dbReference type="SUPFAM" id="SSF56655">
    <property type="entry name" value="Carbohydrate phosphatase"/>
    <property type="match status" value="1"/>
</dbReference>
<accession>A0ABW3Y5T9</accession>
<evidence type="ECO:0000256" key="3">
    <source>
        <dbReference type="ARBA" id="ARBA00022723"/>
    </source>
</evidence>
<protein>
    <recommendedName>
        <fullName evidence="2">inositol-phosphate phosphatase</fullName>
        <ecNumber evidence="2">3.1.3.25</ecNumber>
    </recommendedName>
</protein>
<dbReference type="Gene3D" id="3.30.540.10">
    <property type="entry name" value="Fructose-1,6-Bisphosphatase, subunit A, domain 1"/>
    <property type="match status" value="1"/>
</dbReference>
<dbReference type="PRINTS" id="PR00377">
    <property type="entry name" value="IMPHPHTASES"/>
</dbReference>
<reference evidence="8" key="1">
    <citation type="journal article" date="2019" name="Int. J. Syst. Evol. Microbiol.">
        <title>The Global Catalogue of Microorganisms (GCM) 10K type strain sequencing project: providing services to taxonomists for standard genome sequencing and annotation.</title>
        <authorList>
            <consortium name="The Broad Institute Genomics Platform"/>
            <consortium name="The Broad Institute Genome Sequencing Center for Infectious Disease"/>
            <person name="Wu L."/>
            <person name="Ma J."/>
        </authorList>
    </citation>
    <scope>NUCLEOTIDE SEQUENCE [LARGE SCALE GENOMIC DNA]</scope>
    <source>
        <strain evidence="8">JCM 31037</strain>
    </source>
</reference>
<evidence type="ECO:0000256" key="2">
    <source>
        <dbReference type="ARBA" id="ARBA00013106"/>
    </source>
</evidence>
<evidence type="ECO:0000256" key="4">
    <source>
        <dbReference type="ARBA" id="ARBA00022801"/>
    </source>
</evidence>
<dbReference type="EC" id="3.1.3.25" evidence="2"/>
<organism evidence="7 8">
    <name type="scientific">Micromonospora sonneratiae</name>
    <dbReference type="NCBI Taxonomy" id="1184706"/>
    <lineage>
        <taxon>Bacteria</taxon>
        <taxon>Bacillati</taxon>
        <taxon>Actinomycetota</taxon>
        <taxon>Actinomycetes</taxon>
        <taxon>Micromonosporales</taxon>
        <taxon>Micromonosporaceae</taxon>
        <taxon>Micromonospora</taxon>
    </lineage>
</organism>
<dbReference type="PANTHER" id="PTHR20854">
    <property type="entry name" value="INOSITOL MONOPHOSPHATASE"/>
    <property type="match status" value="1"/>
</dbReference>
<name>A0ABW3Y5T9_9ACTN</name>
<dbReference type="PROSITE" id="PS00629">
    <property type="entry name" value="IMP_1"/>
    <property type="match status" value="1"/>
</dbReference>
<evidence type="ECO:0000256" key="5">
    <source>
        <dbReference type="ARBA" id="ARBA00022842"/>
    </source>
</evidence>
<dbReference type="InterPro" id="IPR000760">
    <property type="entry name" value="Inositol_monophosphatase-like"/>
</dbReference>
<dbReference type="Gene3D" id="3.40.190.80">
    <property type="match status" value="1"/>
</dbReference>
<dbReference type="InterPro" id="IPR020583">
    <property type="entry name" value="Inositol_monoP_metal-BS"/>
</dbReference>
<keyword evidence="3" id="KW-0479">Metal-binding</keyword>
<dbReference type="Proteomes" id="UP001597260">
    <property type="component" value="Unassembled WGS sequence"/>
</dbReference>
<comment type="catalytic activity">
    <reaction evidence="1">
        <text>a myo-inositol phosphate + H2O = myo-inositol + phosphate</text>
        <dbReference type="Rhea" id="RHEA:24056"/>
        <dbReference type="ChEBI" id="CHEBI:15377"/>
        <dbReference type="ChEBI" id="CHEBI:17268"/>
        <dbReference type="ChEBI" id="CHEBI:43474"/>
        <dbReference type="ChEBI" id="CHEBI:84139"/>
        <dbReference type="EC" id="3.1.3.25"/>
    </reaction>
</comment>
<evidence type="ECO:0000313" key="8">
    <source>
        <dbReference type="Proteomes" id="UP001597260"/>
    </source>
</evidence>
<sequence>MTVEGALGDELTQVAERAATCVADQLRAAFRSRPEMDFKRDRHDPVTEHDRAAEAAIRAVILDAVPDSRIVGEEGGAVGTGRVHWYVDPIDGTANFASGLAFFCTSVAAVVDDVVVAGAIYDPVRRDLFTAGPAGAFHNGTPLRSEGAAKETEALLVSSYPNPRELRAEGDLALARLGRFITEFRTTRRPGSAALSLAHVAAGWVDVALGLSVSAWDLAAGSLLVRQAGGRFLGLRPIDRMDDSPTGGPAGASPRGPACGPGTPSWQGPGYLATVGTLDPVGGVILDAFTETHEVTW</sequence>
<dbReference type="PROSITE" id="PS00630">
    <property type="entry name" value="IMP_2"/>
    <property type="match status" value="1"/>
</dbReference>
<dbReference type="InterPro" id="IPR020550">
    <property type="entry name" value="Inositol_monophosphatase_CS"/>
</dbReference>
<dbReference type="PANTHER" id="PTHR20854:SF4">
    <property type="entry name" value="INOSITOL-1-MONOPHOSPHATASE-RELATED"/>
    <property type="match status" value="1"/>
</dbReference>
<feature type="compositionally biased region" description="Low complexity" evidence="6">
    <location>
        <begin position="245"/>
        <end position="262"/>
    </location>
</feature>
<keyword evidence="4" id="KW-0378">Hydrolase</keyword>
<gene>
    <name evidence="7" type="ORF">ACFQ4H_00520</name>
</gene>
<evidence type="ECO:0000256" key="1">
    <source>
        <dbReference type="ARBA" id="ARBA00001033"/>
    </source>
</evidence>
<dbReference type="Pfam" id="PF00459">
    <property type="entry name" value="Inositol_P"/>
    <property type="match status" value="1"/>
</dbReference>
<keyword evidence="5" id="KW-0460">Magnesium</keyword>
<comment type="caution">
    <text evidence="7">The sequence shown here is derived from an EMBL/GenBank/DDBJ whole genome shotgun (WGS) entry which is preliminary data.</text>
</comment>
<proteinExistence type="predicted"/>